<name>B6Q5Y6_TALMQ</name>
<feature type="domain" description="Methyltransferase type 12" evidence="2">
    <location>
        <begin position="35"/>
        <end position="130"/>
    </location>
</feature>
<dbReference type="CDD" id="cd02440">
    <property type="entry name" value="AdoMet_MTases"/>
    <property type="match status" value="1"/>
</dbReference>
<dbReference type="STRING" id="441960.B6Q5Y6"/>
<dbReference type="InterPro" id="IPR029063">
    <property type="entry name" value="SAM-dependent_MTases_sf"/>
</dbReference>
<protein>
    <recommendedName>
        <fullName evidence="2">Methyltransferase type 12 domain-containing protein</fullName>
    </recommendedName>
</protein>
<proteinExistence type="predicted"/>
<accession>B6Q5Y6</accession>
<reference evidence="4" key="1">
    <citation type="journal article" date="2015" name="Genome Announc.">
        <title>Genome sequence of the AIDS-associated pathogen Penicillium marneffei (ATCC18224) and its near taxonomic relative Talaromyces stipitatus (ATCC10500).</title>
        <authorList>
            <person name="Nierman W.C."/>
            <person name="Fedorova-Abrams N.D."/>
            <person name="Andrianopoulos A."/>
        </authorList>
    </citation>
    <scope>NUCLEOTIDE SEQUENCE [LARGE SCALE GENOMIC DNA]</scope>
    <source>
        <strain evidence="4">ATCC 18224 / CBS 334.59 / QM 7333</strain>
    </source>
</reference>
<keyword evidence="4" id="KW-1185">Reference proteome</keyword>
<dbReference type="Proteomes" id="UP000001294">
    <property type="component" value="Unassembled WGS sequence"/>
</dbReference>
<keyword evidence="1" id="KW-0808">Transferase</keyword>
<dbReference type="PhylomeDB" id="B6Q5Y6"/>
<dbReference type="AlphaFoldDB" id="B6Q5Y6"/>
<organism evidence="3 4">
    <name type="scientific">Talaromyces marneffei (strain ATCC 18224 / CBS 334.59 / QM 7333)</name>
    <name type="common">Penicillium marneffei</name>
    <dbReference type="NCBI Taxonomy" id="441960"/>
    <lineage>
        <taxon>Eukaryota</taxon>
        <taxon>Fungi</taxon>
        <taxon>Dikarya</taxon>
        <taxon>Ascomycota</taxon>
        <taxon>Pezizomycotina</taxon>
        <taxon>Eurotiomycetes</taxon>
        <taxon>Eurotiomycetidae</taxon>
        <taxon>Eurotiales</taxon>
        <taxon>Trichocomaceae</taxon>
        <taxon>Talaromyces</taxon>
        <taxon>Talaromyces sect. Talaromyces</taxon>
    </lineage>
</organism>
<dbReference type="Gene3D" id="3.40.50.150">
    <property type="entry name" value="Vaccinia Virus protein VP39"/>
    <property type="match status" value="1"/>
</dbReference>
<dbReference type="InterPro" id="IPR050444">
    <property type="entry name" value="Polyketide_Synthase"/>
</dbReference>
<dbReference type="HOGENOM" id="CLU_1058078_0_0_1"/>
<dbReference type="EMBL" id="DS995899">
    <property type="protein sequence ID" value="EEA28525.1"/>
    <property type="molecule type" value="Genomic_DNA"/>
</dbReference>
<sequence>MYENWPLLRTPTLLLGDFLKTAFSNSNGGRKFRILEIGAGTGGTTKHIIKYLRSHGIPFEYVLIDISTSLVSAAKKKFKEMSEVLDIEKAPKWEYENAFHMIIATNCIHAIGSLNQSLVTLNKMIREDGAVVLVEITRNMFWLDIVVGLFEGWWLFEDNRTHALEMKAAGFREVLWTDGESLESKTVWVIAAFKSSPPPPPSLPPGETKNPTVKAAVKIVVYKTIGDTKIHADVYYPLNPVPTHKKPPIGNYVPDCPDFSRVC</sequence>
<dbReference type="InterPro" id="IPR013217">
    <property type="entry name" value="Methyltransf_12"/>
</dbReference>
<dbReference type="OrthoDB" id="429813at2759"/>
<evidence type="ECO:0000259" key="2">
    <source>
        <dbReference type="Pfam" id="PF08242"/>
    </source>
</evidence>
<dbReference type="GO" id="GO:0016740">
    <property type="term" value="F:transferase activity"/>
    <property type="evidence" value="ECO:0007669"/>
    <property type="project" value="UniProtKB-KW"/>
</dbReference>
<gene>
    <name evidence="3" type="ORF">PMAA_033320</name>
</gene>
<dbReference type="PANTHER" id="PTHR45681:SF6">
    <property type="entry name" value="POLYKETIDE SYNTHASE 37"/>
    <property type="match status" value="1"/>
</dbReference>
<evidence type="ECO:0000313" key="3">
    <source>
        <dbReference type="EMBL" id="EEA28525.1"/>
    </source>
</evidence>
<evidence type="ECO:0000256" key="1">
    <source>
        <dbReference type="ARBA" id="ARBA00022679"/>
    </source>
</evidence>
<dbReference type="Pfam" id="PF08242">
    <property type="entry name" value="Methyltransf_12"/>
    <property type="match status" value="1"/>
</dbReference>
<evidence type="ECO:0000313" key="4">
    <source>
        <dbReference type="Proteomes" id="UP000001294"/>
    </source>
</evidence>
<dbReference type="VEuPathDB" id="FungiDB:PMAA_033320"/>
<dbReference type="SUPFAM" id="SSF53335">
    <property type="entry name" value="S-adenosyl-L-methionine-dependent methyltransferases"/>
    <property type="match status" value="1"/>
</dbReference>
<dbReference type="PANTHER" id="PTHR45681">
    <property type="entry name" value="POLYKETIDE SYNTHASE 44-RELATED"/>
    <property type="match status" value="1"/>
</dbReference>